<keyword evidence="1" id="KW-1133">Transmembrane helix</keyword>
<feature type="transmembrane region" description="Helical" evidence="1">
    <location>
        <begin position="14"/>
        <end position="45"/>
    </location>
</feature>
<keyword evidence="1" id="KW-0472">Membrane</keyword>
<protein>
    <submittedName>
        <fullName evidence="2">Uncharacterized protein</fullName>
    </submittedName>
</protein>
<evidence type="ECO:0000313" key="2">
    <source>
        <dbReference type="EMBL" id="MBW74963.1"/>
    </source>
</evidence>
<proteinExistence type="predicted"/>
<evidence type="ECO:0000256" key="1">
    <source>
        <dbReference type="SAM" id="Phobius"/>
    </source>
</evidence>
<accession>A0A2M4DBK3</accession>
<reference evidence="2" key="1">
    <citation type="submission" date="2018-01" db="EMBL/GenBank/DDBJ databases">
        <title>An insight into the sialome of Amazonian anophelines.</title>
        <authorList>
            <person name="Ribeiro J.M."/>
            <person name="Scarpassa V."/>
            <person name="Calvo E."/>
        </authorList>
    </citation>
    <scope>NUCLEOTIDE SEQUENCE</scope>
</reference>
<dbReference type="EMBL" id="GGFL01010785">
    <property type="protein sequence ID" value="MBW74963.1"/>
    <property type="molecule type" value="Transcribed_RNA"/>
</dbReference>
<dbReference type="AlphaFoldDB" id="A0A2M4DBK3"/>
<name>A0A2M4DBK3_ANODA</name>
<sequence>MVGWWPPSSFVSCWSLLLVVLVLFFWGQLAGPLLPLLLLLVLLTLEDVEYSSESLMLRAVDWPMLFWMRFDVVRRLLPDCWLLLPVPVVLPRTGATAPP</sequence>
<organism evidence="2">
    <name type="scientific">Anopheles darlingi</name>
    <name type="common">Mosquito</name>
    <dbReference type="NCBI Taxonomy" id="43151"/>
    <lineage>
        <taxon>Eukaryota</taxon>
        <taxon>Metazoa</taxon>
        <taxon>Ecdysozoa</taxon>
        <taxon>Arthropoda</taxon>
        <taxon>Hexapoda</taxon>
        <taxon>Insecta</taxon>
        <taxon>Pterygota</taxon>
        <taxon>Neoptera</taxon>
        <taxon>Endopterygota</taxon>
        <taxon>Diptera</taxon>
        <taxon>Nematocera</taxon>
        <taxon>Culicoidea</taxon>
        <taxon>Culicidae</taxon>
        <taxon>Anophelinae</taxon>
        <taxon>Anopheles</taxon>
    </lineage>
</organism>
<keyword evidence="1" id="KW-0812">Transmembrane</keyword>